<dbReference type="SUPFAM" id="SSF53041">
    <property type="entry name" value="Resolvase-like"/>
    <property type="match status" value="1"/>
</dbReference>
<keyword evidence="1" id="KW-0175">Coiled coil</keyword>
<dbReference type="Pfam" id="PF00239">
    <property type="entry name" value="Resolvase"/>
    <property type="match status" value="1"/>
</dbReference>
<dbReference type="RefSeq" id="WP_378112419.1">
    <property type="nucleotide sequence ID" value="NZ_JBHSNC010000042.1"/>
</dbReference>
<gene>
    <name evidence="4" type="ORF">ACFPQ4_13675</name>
</gene>
<evidence type="ECO:0000313" key="4">
    <source>
        <dbReference type="EMBL" id="MFC5530481.1"/>
    </source>
</evidence>
<reference evidence="5" key="1">
    <citation type="journal article" date="2019" name="Int. J. Syst. Evol. Microbiol.">
        <title>The Global Catalogue of Microorganisms (GCM) 10K type strain sequencing project: providing services to taxonomists for standard genome sequencing and annotation.</title>
        <authorList>
            <consortium name="The Broad Institute Genomics Platform"/>
            <consortium name="The Broad Institute Genome Sequencing Center for Infectious Disease"/>
            <person name="Wu L."/>
            <person name="Ma J."/>
        </authorList>
    </citation>
    <scope>NUCLEOTIDE SEQUENCE [LARGE SCALE GENOMIC DNA]</scope>
    <source>
        <strain evidence="5">CGMCC 1.18578</strain>
    </source>
</reference>
<feature type="domain" description="Resolvase/invertase-type recombinase catalytic" evidence="2">
    <location>
        <begin position="2"/>
        <end position="146"/>
    </location>
</feature>
<dbReference type="InterPro" id="IPR038109">
    <property type="entry name" value="DNA_bind_recomb_sf"/>
</dbReference>
<dbReference type="InterPro" id="IPR011109">
    <property type="entry name" value="DNA_bind_recombinase_dom"/>
</dbReference>
<evidence type="ECO:0000259" key="3">
    <source>
        <dbReference type="PROSITE" id="PS51737"/>
    </source>
</evidence>
<dbReference type="InterPro" id="IPR050639">
    <property type="entry name" value="SSR_resolvase"/>
</dbReference>
<dbReference type="Gene3D" id="3.40.50.1390">
    <property type="entry name" value="Resolvase, N-terminal catalytic domain"/>
    <property type="match status" value="1"/>
</dbReference>
<name>A0ABW0R063_9BACL</name>
<feature type="coiled-coil region" evidence="1">
    <location>
        <begin position="381"/>
        <end position="443"/>
    </location>
</feature>
<dbReference type="PROSITE" id="PS51737">
    <property type="entry name" value="RECOMBINASE_DNA_BIND"/>
    <property type="match status" value="1"/>
</dbReference>
<dbReference type="SMART" id="SM00857">
    <property type="entry name" value="Resolvase"/>
    <property type="match status" value="1"/>
</dbReference>
<sequence>MKAAIVRRVSTEKEVQENSLQNQKDYFEDYCLAKGWDVCKIYTESESGTKFNRKEMNRLIADAKARKFDIILAKELSRLARNQRLALEIKEVIEKHHIHLVTLDGAIDTTTGNTHMFGLFAWIYEQEAQRTSERIKMALETKAKKGQFKGSIAPYGYVVREGKLYISDDGSAEVVKRIFQHYLEGKGFDAIARELFEQDVPTSSMLANKKKQTIYWHGSSVRKILENPHYTGDMVQGRQSTISVTNKSRKNKPETEFIVVKNTHEPIISRDVFESVQQLIAFNRKKSVSNPDVCSRPHQNVHLFTGVIFCPDCGSGFHYKRNGACYICGLSDKLGDKACSKHRIKEDTLISIIRGDLQKLSKLLDDQSFYNAVRDRFIKAKVKLEKELKACAVKIENIRKLKSKALSKYLEEAITKADYDDYIAAQDEEIEKLLHNKEKLEAALTTSVDASVLDKIKGIVVSALEFKEINREVISRFIEKIEVTADGTVKLYYRFAGTSKILNELLADVS</sequence>
<dbReference type="Gene3D" id="3.90.1750.20">
    <property type="entry name" value="Putative Large Serine Recombinase, Chain B, Domain 2"/>
    <property type="match status" value="1"/>
</dbReference>
<dbReference type="InterPro" id="IPR025827">
    <property type="entry name" value="Zn_ribbon_recom_dom"/>
</dbReference>
<dbReference type="Pfam" id="PF13408">
    <property type="entry name" value="Zn_ribbon_recom"/>
    <property type="match status" value="1"/>
</dbReference>
<dbReference type="InterPro" id="IPR006119">
    <property type="entry name" value="Resolv_N"/>
</dbReference>
<evidence type="ECO:0000313" key="5">
    <source>
        <dbReference type="Proteomes" id="UP001596108"/>
    </source>
</evidence>
<organism evidence="4 5">
    <name type="scientific">Cohnella yongneupensis</name>
    <dbReference type="NCBI Taxonomy" id="425006"/>
    <lineage>
        <taxon>Bacteria</taxon>
        <taxon>Bacillati</taxon>
        <taxon>Bacillota</taxon>
        <taxon>Bacilli</taxon>
        <taxon>Bacillales</taxon>
        <taxon>Paenibacillaceae</taxon>
        <taxon>Cohnella</taxon>
    </lineage>
</organism>
<evidence type="ECO:0000256" key="1">
    <source>
        <dbReference type="SAM" id="Coils"/>
    </source>
</evidence>
<dbReference type="Proteomes" id="UP001596108">
    <property type="component" value="Unassembled WGS sequence"/>
</dbReference>
<dbReference type="PANTHER" id="PTHR30461">
    <property type="entry name" value="DNA-INVERTASE FROM LAMBDOID PROPHAGE"/>
    <property type="match status" value="1"/>
</dbReference>
<dbReference type="CDD" id="cd00338">
    <property type="entry name" value="Ser_Recombinase"/>
    <property type="match status" value="1"/>
</dbReference>
<comment type="caution">
    <text evidence="4">The sequence shown here is derived from an EMBL/GenBank/DDBJ whole genome shotgun (WGS) entry which is preliminary data.</text>
</comment>
<accession>A0ABW0R063</accession>
<keyword evidence="5" id="KW-1185">Reference proteome</keyword>
<dbReference type="InterPro" id="IPR036162">
    <property type="entry name" value="Resolvase-like_N_sf"/>
</dbReference>
<dbReference type="EMBL" id="JBHSNC010000042">
    <property type="protein sequence ID" value="MFC5530481.1"/>
    <property type="molecule type" value="Genomic_DNA"/>
</dbReference>
<dbReference type="PANTHER" id="PTHR30461:SF23">
    <property type="entry name" value="DNA RECOMBINASE-RELATED"/>
    <property type="match status" value="1"/>
</dbReference>
<protein>
    <submittedName>
        <fullName evidence="4">Recombinase family protein</fullName>
    </submittedName>
</protein>
<proteinExistence type="predicted"/>
<evidence type="ECO:0000259" key="2">
    <source>
        <dbReference type="PROSITE" id="PS51736"/>
    </source>
</evidence>
<feature type="domain" description="Recombinase" evidence="3">
    <location>
        <begin position="154"/>
        <end position="286"/>
    </location>
</feature>
<dbReference type="Pfam" id="PF07508">
    <property type="entry name" value="Recombinase"/>
    <property type="match status" value="1"/>
</dbReference>
<dbReference type="PROSITE" id="PS51736">
    <property type="entry name" value="RECOMBINASES_3"/>
    <property type="match status" value="1"/>
</dbReference>